<feature type="region of interest" description="Disordered" evidence="1">
    <location>
        <begin position="240"/>
        <end position="312"/>
    </location>
</feature>
<feature type="compositionally biased region" description="Acidic residues" evidence="1">
    <location>
        <begin position="87"/>
        <end position="96"/>
    </location>
</feature>
<keyword evidence="3" id="KW-1185">Reference proteome</keyword>
<dbReference type="AlphaFoldDB" id="W4KNX1"/>
<name>W4KNX1_HETIT</name>
<dbReference type="InParanoid" id="W4KNX1"/>
<accession>W4KNX1</accession>
<reference evidence="2 3" key="1">
    <citation type="journal article" date="2012" name="New Phytol.">
        <title>Insight into trade-off between wood decay and parasitism from the genome of a fungal forest pathogen.</title>
        <authorList>
            <person name="Olson A."/>
            <person name="Aerts A."/>
            <person name="Asiegbu F."/>
            <person name="Belbahri L."/>
            <person name="Bouzid O."/>
            <person name="Broberg A."/>
            <person name="Canback B."/>
            <person name="Coutinho P.M."/>
            <person name="Cullen D."/>
            <person name="Dalman K."/>
            <person name="Deflorio G."/>
            <person name="van Diepen L.T."/>
            <person name="Dunand C."/>
            <person name="Duplessis S."/>
            <person name="Durling M."/>
            <person name="Gonthier P."/>
            <person name="Grimwood J."/>
            <person name="Fossdal C.G."/>
            <person name="Hansson D."/>
            <person name="Henrissat B."/>
            <person name="Hietala A."/>
            <person name="Himmelstrand K."/>
            <person name="Hoffmeister D."/>
            <person name="Hogberg N."/>
            <person name="James T.Y."/>
            <person name="Karlsson M."/>
            <person name="Kohler A."/>
            <person name="Kues U."/>
            <person name="Lee Y.H."/>
            <person name="Lin Y.C."/>
            <person name="Lind M."/>
            <person name="Lindquist E."/>
            <person name="Lombard V."/>
            <person name="Lucas S."/>
            <person name="Lunden K."/>
            <person name="Morin E."/>
            <person name="Murat C."/>
            <person name="Park J."/>
            <person name="Raffaello T."/>
            <person name="Rouze P."/>
            <person name="Salamov A."/>
            <person name="Schmutz J."/>
            <person name="Solheim H."/>
            <person name="Stahlberg J."/>
            <person name="Velez H."/>
            <person name="de Vries R.P."/>
            <person name="Wiebenga A."/>
            <person name="Woodward S."/>
            <person name="Yakovlev I."/>
            <person name="Garbelotto M."/>
            <person name="Martin F."/>
            <person name="Grigoriev I.V."/>
            <person name="Stenlid J."/>
        </authorList>
    </citation>
    <scope>NUCLEOTIDE SEQUENCE [LARGE SCALE GENOMIC DNA]</scope>
    <source>
        <strain evidence="2 3">TC 32-1</strain>
    </source>
</reference>
<dbReference type="EMBL" id="KI925454">
    <property type="protein sequence ID" value="ETW87085.1"/>
    <property type="molecule type" value="Genomic_DNA"/>
</dbReference>
<feature type="compositionally biased region" description="Polar residues" evidence="1">
    <location>
        <begin position="264"/>
        <end position="279"/>
    </location>
</feature>
<dbReference type="Proteomes" id="UP000030671">
    <property type="component" value="Unassembled WGS sequence"/>
</dbReference>
<sequence length="312" mass="33654">MEALGDPPERLSAARRLSYPQPKDPRILHLVTESRANENEVKSEAQFQRLVASFSELPTQPRTSRAPSDRGRYPEEAGEESQREDTPSDDGDDDDGYTFAFGPPATSDPISLSKPRTPARSVAGSINGDDLALDSPGGAMAMEIDLPSSTFGSPSVLGASAHQWRYTPPPTASAVRTNKRKYDDRFDPYPTVSKRRAVSPSVSYLRDSHTALSPIYIPRPNASSSRSPFPMPIPIPIAHSSYPSVSSSPTVSHNGHARLERSMSVASSPTMRASMSLASPITRPLSLSRRRGEGEEREIDGAGDAVNGLNLG</sequence>
<dbReference type="RefSeq" id="XP_009541028.1">
    <property type="nucleotide sequence ID" value="XM_009542733.1"/>
</dbReference>
<evidence type="ECO:0000256" key="1">
    <source>
        <dbReference type="SAM" id="MobiDB-lite"/>
    </source>
</evidence>
<feature type="region of interest" description="Disordered" evidence="1">
    <location>
        <begin position="1"/>
        <end position="130"/>
    </location>
</feature>
<dbReference type="OrthoDB" id="5396103at2759"/>
<feature type="compositionally biased region" description="Basic and acidic residues" evidence="1">
    <location>
        <begin position="67"/>
        <end position="86"/>
    </location>
</feature>
<dbReference type="HOGENOM" id="CLU_052537_0_0_1"/>
<feature type="compositionally biased region" description="Polar residues" evidence="1">
    <location>
        <begin position="56"/>
        <end position="66"/>
    </location>
</feature>
<dbReference type="KEGG" id="hir:HETIRDRAFT_456826"/>
<proteinExistence type="predicted"/>
<feature type="region of interest" description="Disordered" evidence="1">
    <location>
        <begin position="161"/>
        <end position="204"/>
    </location>
</feature>
<gene>
    <name evidence="2" type="ORF">HETIRDRAFT_456826</name>
</gene>
<dbReference type="GeneID" id="20676778"/>
<evidence type="ECO:0000313" key="3">
    <source>
        <dbReference type="Proteomes" id="UP000030671"/>
    </source>
</evidence>
<protein>
    <submittedName>
        <fullName evidence="2">Uncharacterized protein</fullName>
    </submittedName>
</protein>
<dbReference type="STRING" id="747525.W4KNX1"/>
<organism evidence="2 3">
    <name type="scientific">Heterobasidion irregulare (strain TC 32-1)</name>
    <dbReference type="NCBI Taxonomy" id="747525"/>
    <lineage>
        <taxon>Eukaryota</taxon>
        <taxon>Fungi</taxon>
        <taxon>Dikarya</taxon>
        <taxon>Basidiomycota</taxon>
        <taxon>Agaricomycotina</taxon>
        <taxon>Agaricomycetes</taxon>
        <taxon>Russulales</taxon>
        <taxon>Bondarzewiaceae</taxon>
        <taxon>Heterobasidion</taxon>
        <taxon>Heterobasidion annosum species complex</taxon>
    </lineage>
</organism>
<dbReference type="eggNOG" id="ENOG502RCUF">
    <property type="taxonomic scope" value="Eukaryota"/>
</dbReference>
<evidence type="ECO:0000313" key="2">
    <source>
        <dbReference type="EMBL" id="ETW87085.1"/>
    </source>
</evidence>
<feature type="compositionally biased region" description="Low complexity" evidence="1">
    <location>
        <begin position="240"/>
        <end position="252"/>
    </location>
</feature>